<feature type="region of interest" description="Disordered" evidence="1">
    <location>
        <begin position="137"/>
        <end position="198"/>
    </location>
</feature>
<name>A0AAD5UW01_9APHY</name>
<feature type="compositionally biased region" description="Basic and acidic residues" evidence="1">
    <location>
        <begin position="156"/>
        <end position="167"/>
    </location>
</feature>
<evidence type="ECO:0000256" key="1">
    <source>
        <dbReference type="SAM" id="MobiDB-lite"/>
    </source>
</evidence>
<accession>A0AAD5UW01</accession>
<dbReference type="AlphaFoldDB" id="A0AAD5UW01"/>
<comment type="caution">
    <text evidence="2">The sequence shown here is derived from an EMBL/GenBank/DDBJ whole genome shotgun (WGS) entry which is preliminary data.</text>
</comment>
<dbReference type="Proteomes" id="UP001212997">
    <property type="component" value="Unassembled WGS sequence"/>
</dbReference>
<reference evidence="2" key="1">
    <citation type="submission" date="2022-07" db="EMBL/GenBank/DDBJ databases">
        <title>Genome Sequence of Physisporinus lineatus.</title>
        <authorList>
            <person name="Buettner E."/>
        </authorList>
    </citation>
    <scope>NUCLEOTIDE SEQUENCE</scope>
    <source>
        <strain evidence="2">VT162</strain>
    </source>
</reference>
<keyword evidence="3" id="KW-1185">Reference proteome</keyword>
<evidence type="ECO:0000313" key="2">
    <source>
        <dbReference type="EMBL" id="KAJ3479179.1"/>
    </source>
</evidence>
<feature type="region of interest" description="Disordered" evidence="1">
    <location>
        <begin position="1"/>
        <end position="25"/>
    </location>
</feature>
<gene>
    <name evidence="2" type="ORF">NLI96_g9241</name>
</gene>
<feature type="compositionally biased region" description="Low complexity" evidence="1">
    <location>
        <begin position="38"/>
        <end position="47"/>
    </location>
</feature>
<protein>
    <submittedName>
        <fullName evidence="2">Uncharacterized protein</fullName>
    </submittedName>
</protein>
<feature type="region of interest" description="Disordered" evidence="1">
    <location>
        <begin position="37"/>
        <end position="63"/>
    </location>
</feature>
<evidence type="ECO:0000313" key="3">
    <source>
        <dbReference type="Proteomes" id="UP001212997"/>
    </source>
</evidence>
<proteinExistence type="predicted"/>
<organism evidence="2 3">
    <name type="scientific">Meripilus lineatus</name>
    <dbReference type="NCBI Taxonomy" id="2056292"/>
    <lineage>
        <taxon>Eukaryota</taxon>
        <taxon>Fungi</taxon>
        <taxon>Dikarya</taxon>
        <taxon>Basidiomycota</taxon>
        <taxon>Agaricomycotina</taxon>
        <taxon>Agaricomycetes</taxon>
        <taxon>Polyporales</taxon>
        <taxon>Meripilaceae</taxon>
        <taxon>Meripilus</taxon>
    </lineage>
</organism>
<sequence length="198" mass="22244">MLKRQRPSSPSPISPETIVDDVDSDLYQPDSKRLKYFGSSSSYGQGSHNEAVVNDSESEVEDGREEYFQGRREWQTQAGTYKDANILLHDLHAEQRHRMLFNISHLPPTTQQTPPNHAATYANESKDVAQFDTTQRLDHQGPSNATSGLQPDVQDEPGRCADAHRNCYLDPPLTPLTDTWAPCSSPEDESSNINHHDE</sequence>
<dbReference type="EMBL" id="JANAWD010000457">
    <property type="protein sequence ID" value="KAJ3479179.1"/>
    <property type="molecule type" value="Genomic_DNA"/>
</dbReference>